<dbReference type="InterPro" id="IPR005583">
    <property type="entry name" value="YaaA"/>
</dbReference>
<evidence type="ECO:0000256" key="1">
    <source>
        <dbReference type="HAMAP-Rule" id="MF_00652"/>
    </source>
</evidence>
<sequence>MKIIIAPAKKMRNDVDYLSPKQQPVFEKDAKKLLKQLKTCSISEIKRTLKTSDTIAKEAFLMYRMMDFKQAGTPALLAYDGIQYTYMAPGIFPDEYFAYVEEHLRILSGFYGILSPFDAIYPYRLELDNRIPRHGFENLYQFWGKRIYQQLTKEDHEILDLASRQYSHVITRYLNKNDRYVRCYFMEEEQGTYKEKGVYVKMARGAMVRYLAQIQAQHVEDAKNFQELGYSYHEELSKKDAYVFTRKKDKA</sequence>
<protein>
    <recommendedName>
        <fullName evidence="1">UPF0246 protein LQE99_07205</fullName>
    </recommendedName>
</protein>
<reference evidence="2 3" key="1">
    <citation type="submission" date="2022-02" db="EMBL/GenBank/DDBJ databases">
        <title>Genome of Erysipelotrichaceae sp. nov. NSJ-176 isolated from human feces.</title>
        <authorList>
            <person name="Abdugheni R."/>
        </authorList>
    </citation>
    <scope>NUCLEOTIDE SEQUENCE [LARGE SCALE GENOMIC DNA]</scope>
    <source>
        <strain evidence="2 3">NSJ-176</strain>
    </source>
</reference>
<dbReference type="RefSeq" id="WP_117452797.1">
    <property type="nucleotide sequence ID" value="NZ_JAKVPQ010000004.1"/>
</dbReference>
<dbReference type="HAMAP" id="MF_00652">
    <property type="entry name" value="UPF0246"/>
    <property type="match status" value="1"/>
</dbReference>
<dbReference type="EMBL" id="JAKVPQ010000004">
    <property type="protein sequence ID" value="MCH4284918.1"/>
    <property type="molecule type" value="Genomic_DNA"/>
</dbReference>
<proteinExistence type="inferred from homology"/>
<name>A0ABS9R5I2_9FIRM</name>
<keyword evidence="3" id="KW-1185">Reference proteome</keyword>
<dbReference type="NCBIfam" id="NF002543">
    <property type="entry name" value="PRK02101.1-4"/>
    <property type="match status" value="1"/>
</dbReference>
<gene>
    <name evidence="2" type="primary">yaaA</name>
    <name evidence="2" type="ORF">LQE99_07205</name>
</gene>
<dbReference type="PANTHER" id="PTHR30283">
    <property type="entry name" value="PEROXIDE STRESS RESPONSE PROTEIN YAAA"/>
    <property type="match status" value="1"/>
</dbReference>
<comment type="caution">
    <text evidence="2">The sequence shown here is derived from an EMBL/GenBank/DDBJ whole genome shotgun (WGS) entry which is preliminary data.</text>
</comment>
<evidence type="ECO:0000313" key="3">
    <source>
        <dbReference type="Proteomes" id="UP001202402"/>
    </source>
</evidence>
<dbReference type="Pfam" id="PF03883">
    <property type="entry name" value="H2O2_YaaD"/>
    <property type="match status" value="1"/>
</dbReference>
<evidence type="ECO:0000313" key="2">
    <source>
        <dbReference type="EMBL" id="MCH4284918.1"/>
    </source>
</evidence>
<accession>A0ABS9R5I2</accession>
<dbReference type="Proteomes" id="UP001202402">
    <property type="component" value="Unassembled WGS sequence"/>
</dbReference>
<organism evidence="2 3">
    <name type="scientific">Amedibacillus hominis</name>
    <dbReference type="NCBI Taxonomy" id="2897776"/>
    <lineage>
        <taxon>Bacteria</taxon>
        <taxon>Bacillati</taxon>
        <taxon>Bacillota</taxon>
        <taxon>Erysipelotrichia</taxon>
        <taxon>Erysipelotrichales</taxon>
        <taxon>Erysipelotrichaceae</taxon>
        <taxon>Amedibacillus</taxon>
    </lineage>
</organism>
<comment type="similarity">
    <text evidence="1">Belongs to the UPF0246 family.</text>
</comment>
<dbReference type="PANTHER" id="PTHR30283:SF4">
    <property type="entry name" value="PEROXIDE STRESS RESISTANCE PROTEIN YAAA"/>
    <property type="match status" value="1"/>
</dbReference>